<dbReference type="GO" id="GO:0061709">
    <property type="term" value="P:reticulophagy"/>
    <property type="evidence" value="ECO:0007669"/>
    <property type="project" value="TreeGrafter"/>
</dbReference>
<evidence type="ECO:0000259" key="19">
    <source>
        <dbReference type="Pfam" id="PF23417"/>
    </source>
</evidence>
<dbReference type="GO" id="GO:0033116">
    <property type="term" value="C:endoplasmic reticulum-Golgi intermediate compartment membrane"/>
    <property type="evidence" value="ECO:0007669"/>
    <property type="project" value="UniProtKB-SubCell"/>
</dbReference>
<dbReference type="GO" id="GO:0051607">
    <property type="term" value="P:defense response to virus"/>
    <property type="evidence" value="ECO:0007669"/>
    <property type="project" value="TreeGrafter"/>
</dbReference>
<keyword evidence="13 17" id="KW-1133">Transmembrane helix</keyword>
<evidence type="ECO:0000256" key="9">
    <source>
        <dbReference type="ARBA" id="ARBA00022692"/>
    </source>
</evidence>
<comment type="similarity">
    <text evidence="7">Belongs to the STING family.</text>
</comment>
<dbReference type="FunFam" id="1.20.5.5200:FF:000001">
    <property type="entry name" value="Stimulator of interferon genes protein"/>
    <property type="match status" value="1"/>
</dbReference>
<evidence type="ECO:0000256" key="11">
    <source>
        <dbReference type="ARBA" id="ARBA00022787"/>
    </source>
</evidence>
<protein>
    <recommendedName>
        <fullName evidence="8">Stimulator of interferon genes protein</fullName>
    </recommendedName>
    <alternativeName>
        <fullName evidence="16">Transmembrane protein 173</fullName>
    </alternativeName>
</protein>
<accession>A0A1W5T795</accession>
<comment type="catalytic activity">
    <reaction evidence="15">
        <text>H(+)(in) = H(+)(out)</text>
        <dbReference type="Rhea" id="RHEA:34979"/>
        <dbReference type="ChEBI" id="CHEBI:15378"/>
    </reaction>
</comment>
<dbReference type="GO" id="GO:0048471">
    <property type="term" value="C:perinuclear region of cytoplasm"/>
    <property type="evidence" value="ECO:0007669"/>
    <property type="project" value="UniProtKB-SubCell"/>
</dbReference>
<dbReference type="GO" id="GO:0000139">
    <property type="term" value="C:Golgi membrane"/>
    <property type="evidence" value="ECO:0007669"/>
    <property type="project" value="UniProtKB-SubCell"/>
</dbReference>
<evidence type="ECO:0000256" key="4">
    <source>
        <dbReference type="ARBA" id="ARBA00004542"/>
    </source>
</evidence>
<dbReference type="GO" id="GO:0016239">
    <property type="term" value="P:positive regulation of macroautophagy"/>
    <property type="evidence" value="ECO:0007669"/>
    <property type="project" value="TreeGrafter"/>
</dbReference>
<dbReference type="Gene3D" id="3.40.50.12100">
    <property type="entry name" value="Stimulator of interferon genes protein"/>
    <property type="match status" value="1"/>
</dbReference>
<evidence type="ECO:0000256" key="14">
    <source>
        <dbReference type="ARBA" id="ARBA00023136"/>
    </source>
</evidence>
<dbReference type="PANTHER" id="PTHR34339">
    <property type="entry name" value="STIMULATOR OF INTERFERON GENES PROTEIN"/>
    <property type="match status" value="1"/>
</dbReference>
<dbReference type="GO" id="GO:0005741">
    <property type="term" value="C:mitochondrial outer membrane"/>
    <property type="evidence" value="ECO:0007669"/>
    <property type="project" value="UniProtKB-SubCell"/>
</dbReference>
<dbReference type="GO" id="GO:0061507">
    <property type="term" value="F:2',3'-cyclic GMP-AMP binding"/>
    <property type="evidence" value="ECO:0007669"/>
    <property type="project" value="TreeGrafter"/>
</dbReference>
<reference evidence="20" key="1">
    <citation type="submission" date="2016-03" db="EMBL/GenBank/DDBJ databases">
        <title>Two isoforms of tree shrew MITA played differential role in DNA and RNA virus infection.</title>
        <authorList>
            <person name="Xu L."/>
            <person name="Peng L."/>
            <person name="Yu D."/>
            <person name="Fan Y."/>
            <person name="Wu Y."/>
            <person name="Yao Y.-G."/>
        </authorList>
    </citation>
    <scope>NUCLEOTIDE SEQUENCE</scope>
</reference>
<organism evidence="20">
    <name type="scientific">Tupaia belangeri</name>
    <name type="common">Common tree shrew</name>
    <name type="synonym">Tupaia glis belangeri</name>
    <dbReference type="NCBI Taxonomy" id="37347"/>
    <lineage>
        <taxon>Eukaryota</taxon>
        <taxon>Metazoa</taxon>
        <taxon>Chordata</taxon>
        <taxon>Craniata</taxon>
        <taxon>Vertebrata</taxon>
        <taxon>Euteleostomi</taxon>
        <taxon>Mammalia</taxon>
        <taxon>Eutheria</taxon>
        <taxon>Euarchontoglires</taxon>
        <taxon>Scandentia</taxon>
        <taxon>Tupaiidae</taxon>
        <taxon>Tupaia</taxon>
    </lineage>
</organism>
<keyword evidence="11" id="KW-1000">Mitochondrion outer membrane</keyword>
<dbReference type="GO" id="GO:0045087">
    <property type="term" value="P:innate immune response"/>
    <property type="evidence" value="ECO:0007669"/>
    <property type="project" value="TreeGrafter"/>
</dbReference>
<dbReference type="GO" id="GO:0032481">
    <property type="term" value="P:positive regulation of type I interferon production"/>
    <property type="evidence" value="ECO:0007669"/>
    <property type="project" value="InterPro"/>
</dbReference>
<keyword evidence="9 17" id="KW-0812">Transmembrane</keyword>
<keyword evidence="14 17" id="KW-0472">Membrane</keyword>
<evidence type="ECO:0000256" key="7">
    <source>
        <dbReference type="ARBA" id="ARBA00009027"/>
    </source>
</evidence>
<sequence>MPHSSLHPSIPRPRGRGAQKAALFLLVACLVALWGLGEQPDHILQNLVLHLASLQLGLLLKGACSLAEELCHIHSRYQGSCWRAVRASLGCPIRGGALLLLSSYFYCSLPNEVGLPVTWLLALLGLSQALSILLSLQDLTPAEVSAVCEQRNFNVAHGLAWSYYIGYLRLILPGLQARIQTYNQLHNNALRGAGSRRLYILFPLDCGVPDDLSVADPNIRFLHMLPQQSADRAGIKGRVYTNSVYELLENGQPAGACVLEYATPLQTLFAMSQDGRAGFSREDRLEQAKLFCRILEDILADTPQAQDNCRLIVYQEPAEGSSFSLSQEVLRHIRQEEKEEVTVYSSETSVVPGASTLSQEPELLISGMEMPLPLRTDVF</sequence>
<dbReference type="InterPro" id="IPR029158">
    <property type="entry name" value="STING"/>
</dbReference>
<evidence type="ECO:0000256" key="3">
    <source>
        <dbReference type="ARBA" id="ARBA00004477"/>
    </source>
</evidence>
<dbReference type="AlphaFoldDB" id="A0A1W5T795"/>
<evidence type="ECO:0000256" key="13">
    <source>
        <dbReference type="ARBA" id="ARBA00022989"/>
    </source>
</evidence>
<dbReference type="InterPro" id="IPR055434">
    <property type="entry name" value="STING_TM"/>
</dbReference>
<evidence type="ECO:0000256" key="5">
    <source>
        <dbReference type="ARBA" id="ARBA00004556"/>
    </source>
</evidence>
<proteinExistence type="evidence at transcript level"/>
<evidence type="ECO:0000256" key="8">
    <source>
        <dbReference type="ARBA" id="ARBA00018708"/>
    </source>
</evidence>
<dbReference type="GO" id="GO:0002218">
    <property type="term" value="P:activation of innate immune response"/>
    <property type="evidence" value="ECO:0007669"/>
    <property type="project" value="InterPro"/>
</dbReference>
<dbReference type="InterPro" id="IPR047191">
    <property type="entry name" value="STING_C_chordates"/>
</dbReference>
<evidence type="ECO:0000256" key="17">
    <source>
        <dbReference type="SAM" id="Phobius"/>
    </source>
</evidence>
<comment type="subcellular location">
    <subcellularLocation>
        <location evidence="5">Cytoplasm</location>
        <location evidence="5">Perinuclear region</location>
    </subcellularLocation>
    <subcellularLocation>
        <location evidence="4">Cytoplasmic vesicle</location>
        <location evidence="4">Autophagosome membrane</location>
        <topology evidence="4">Multi-pass membrane protein</topology>
    </subcellularLocation>
    <subcellularLocation>
        <location evidence="3">Endoplasmic reticulum membrane</location>
        <topology evidence="3">Multi-pass membrane protein</topology>
    </subcellularLocation>
    <subcellularLocation>
        <location evidence="2">Endoplasmic reticulum-Golgi intermediate compartment membrane</location>
        <topology evidence="2">Multi-pass membrane protein</topology>
    </subcellularLocation>
    <subcellularLocation>
        <location evidence="6">Golgi apparatus membrane</location>
        <topology evidence="6">Multi-pass membrane protein</topology>
    </subcellularLocation>
    <subcellularLocation>
        <location evidence="1">Mitochondrion outer membrane</location>
        <topology evidence="1">Multi-pass membrane protein</topology>
    </subcellularLocation>
</comment>
<feature type="domain" description="STING ligand-binding" evidence="18">
    <location>
        <begin position="154"/>
        <end position="337"/>
    </location>
</feature>
<evidence type="ECO:0000256" key="10">
    <source>
        <dbReference type="ARBA" id="ARBA00022741"/>
    </source>
</evidence>
<evidence type="ECO:0000256" key="12">
    <source>
        <dbReference type="ARBA" id="ARBA00022824"/>
    </source>
</evidence>
<evidence type="ECO:0000313" key="20">
    <source>
        <dbReference type="EMBL" id="ARF07848.1"/>
    </source>
</evidence>
<dbReference type="InterPro" id="IPR055432">
    <property type="entry name" value="STING_LBD"/>
</dbReference>
<dbReference type="Gene3D" id="1.20.5.5200">
    <property type="match status" value="1"/>
</dbReference>
<dbReference type="Pfam" id="PF15009">
    <property type="entry name" value="STING_LBD"/>
    <property type="match status" value="1"/>
</dbReference>
<keyword evidence="11" id="KW-0496">Mitochondrion</keyword>
<dbReference type="CDD" id="cd22658">
    <property type="entry name" value="STING_C_metazoan-like"/>
    <property type="match status" value="1"/>
</dbReference>
<keyword evidence="12" id="KW-0256">Endoplasmic reticulum</keyword>
<evidence type="ECO:0000259" key="18">
    <source>
        <dbReference type="Pfam" id="PF15009"/>
    </source>
</evidence>
<keyword evidence="10" id="KW-0547">Nucleotide-binding</keyword>
<feature type="transmembrane region" description="Helical" evidence="17">
    <location>
        <begin position="21"/>
        <end position="37"/>
    </location>
</feature>
<dbReference type="GO" id="GO:0005789">
    <property type="term" value="C:endoplasmic reticulum membrane"/>
    <property type="evidence" value="ECO:0007669"/>
    <property type="project" value="UniProtKB-SubCell"/>
</dbReference>
<dbReference type="InterPro" id="IPR038623">
    <property type="entry name" value="STING_C_sf"/>
</dbReference>
<dbReference type="GO" id="GO:0035438">
    <property type="term" value="F:cyclic-di-GMP binding"/>
    <property type="evidence" value="ECO:0007669"/>
    <property type="project" value="TreeGrafter"/>
</dbReference>
<dbReference type="FunFam" id="3.40.50.12100:FF:000001">
    <property type="entry name" value="Stimulator of interferon genes protein"/>
    <property type="match status" value="1"/>
</dbReference>
<feature type="domain" description="STING transmembrane" evidence="19">
    <location>
        <begin position="45"/>
        <end position="152"/>
    </location>
</feature>
<name>A0A1W5T795_TUPBE</name>
<evidence type="ECO:0000256" key="15">
    <source>
        <dbReference type="ARBA" id="ARBA00024169"/>
    </source>
</evidence>
<dbReference type="PANTHER" id="PTHR34339:SF1">
    <property type="entry name" value="STIMULATOR OF INTERFERON GENES PROTEIN"/>
    <property type="match status" value="1"/>
</dbReference>
<evidence type="ECO:0000256" key="2">
    <source>
        <dbReference type="ARBA" id="ARBA00004457"/>
    </source>
</evidence>
<dbReference type="GO" id="GO:0000045">
    <property type="term" value="P:autophagosome assembly"/>
    <property type="evidence" value="ECO:0007669"/>
    <property type="project" value="TreeGrafter"/>
</dbReference>
<dbReference type="Pfam" id="PF23417">
    <property type="entry name" value="STING_TM"/>
    <property type="match status" value="1"/>
</dbReference>
<dbReference type="EMBL" id="KU998263">
    <property type="protein sequence ID" value="ARF07848.1"/>
    <property type="molecule type" value="mRNA"/>
</dbReference>
<evidence type="ECO:0000256" key="6">
    <source>
        <dbReference type="ARBA" id="ARBA00004653"/>
    </source>
</evidence>
<dbReference type="GO" id="GO:0000421">
    <property type="term" value="C:autophagosome membrane"/>
    <property type="evidence" value="ECO:0007669"/>
    <property type="project" value="UniProtKB-SubCell"/>
</dbReference>
<gene>
    <name evidence="20" type="primary">MITA</name>
</gene>
<evidence type="ECO:0000256" key="16">
    <source>
        <dbReference type="ARBA" id="ARBA00030476"/>
    </source>
</evidence>
<evidence type="ECO:0000256" key="1">
    <source>
        <dbReference type="ARBA" id="ARBA00004374"/>
    </source>
</evidence>